<gene>
    <name evidence="2" type="ORF">FVP60_10520</name>
</gene>
<reference evidence="2 3" key="1">
    <citation type="submission" date="2019-08" db="EMBL/GenBank/DDBJ databases">
        <authorList>
            <person name="Dong K."/>
        </authorList>
    </citation>
    <scope>NUCLEOTIDE SEQUENCE [LARGE SCALE GENOMIC DNA]</scope>
    <source>
        <strain evidence="2 3">M4-8</strain>
    </source>
</reference>
<dbReference type="OrthoDB" id="5524593at2"/>
<dbReference type="AlphaFoldDB" id="A0A5C8HLK3"/>
<proteinExistence type="predicted"/>
<dbReference type="InterPro" id="IPR029068">
    <property type="entry name" value="Glyas_Bleomycin-R_OHBP_Dase"/>
</dbReference>
<accession>A0A5C8HLK3</accession>
<dbReference type="InterPro" id="IPR041581">
    <property type="entry name" value="Glyoxalase_6"/>
</dbReference>
<dbReference type="Gene3D" id="3.10.180.10">
    <property type="entry name" value="2,3-Dihydroxybiphenyl 1,2-Dioxygenase, domain 1"/>
    <property type="match status" value="1"/>
</dbReference>
<dbReference type="CDD" id="cd06587">
    <property type="entry name" value="VOC"/>
    <property type="match status" value="1"/>
</dbReference>
<feature type="domain" description="Glyoxalase-like" evidence="1">
    <location>
        <begin position="8"/>
        <end position="120"/>
    </location>
</feature>
<dbReference type="Pfam" id="PF18029">
    <property type="entry name" value="Glyoxalase_6"/>
    <property type="match status" value="1"/>
</dbReference>
<organism evidence="2 3">
    <name type="scientific">Microbacterium mitrae</name>
    <dbReference type="NCBI Taxonomy" id="664640"/>
    <lineage>
        <taxon>Bacteria</taxon>
        <taxon>Bacillati</taxon>
        <taxon>Actinomycetota</taxon>
        <taxon>Actinomycetes</taxon>
        <taxon>Micrococcales</taxon>
        <taxon>Microbacteriaceae</taxon>
        <taxon>Microbacterium</taxon>
    </lineage>
</organism>
<dbReference type="SUPFAM" id="SSF54593">
    <property type="entry name" value="Glyoxalase/Bleomycin resistance protein/Dihydroxybiphenyl dioxygenase"/>
    <property type="match status" value="1"/>
</dbReference>
<evidence type="ECO:0000259" key="1">
    <source>
        <dbReference type="Pfam" id="PF18029"/>
    </source>
</evidence>
<dbReference type="RefSeq" id="WP_147826232.1">
    <property type="nucleotide sequence ID" value="NZ_BAAARG010000003.1"/>
</dbReference>
<dbReference type="EMBL" id="VRSW01000003">
    <property type="protein sequence ID" value="TXK04176.1"/>
    <property type="molecule type" value="Genomic_DNA"/>
</dbReference>
<dbReference type="Proteomes" id="UP000321196">
    <property type="component" value="Unassembled WGS sequence"/>
</dbReference>
<evidence type="ECO:0000313" key="3">
    <source>
        <dbReference type="Proteomes" id="UP000321196"/>
    </source>
</evidence>
<protein>
    <submittedName>
        <fullName evidence="2">VOC family protein</fullName>
    </submittedName>
</protein>
<evidence type="ECO:0000313" key="2">
    <source>
        <dbReference type="EMBL" id="TXK04176.1"/>
    </source>
</evidence>
<sequence length="135" mass="14526">MSAQLEAINITCRDHAASGARWAEILGLEAYGDVSAANDFILYRIPNTEIFFAFQPPDNGEIGEGFVPRIHLDAMASGNTRDEELQNLLARGMTLVADARTPDGAGWFTVEDADGTQMCVGRSEEERSASAGESS</sequence>
<comment type="caution">
    <text evidence="2">The sequence shown here is derived from an EMBL/GenBank/DDBJ whole genome shotgun (WGS) entry which is preliminary data.</text>
</comment>
<name>A0A5C8HLK3_9MICO</name>
<keyword evidence="3" id="KW-1185">Reference proteome</keyword>